<comment type="caution">
    <text evidence="2">The sequence shown here is derived from an EMBL/GenBank/DDBJ whole genome shotgun (WGS) entry which is preliminary data.</text>
</comment>
<gene>
    <name evidence="2" type="ORF">SEMRO_1414_G270650.1</name>
</gene>
<proteinExistence type="predicted"/>
<sequence length="1503" mass="168863">MRYLPSKFCVLALSWAILFGHSLGDSVLPSVGDTDSTLQDLIPFDATEEDGITVTERVLSIDVDDNNSTDVVSLDIEIDDIEDDEDFDIDSFDVAAYYQQYINNSTHEGKNKTDSDFEHSGADVDLNIDVDPNDFDLDSFDVAAFYDDYLKIHNASSLTMPSSGLDPAIIADIQSRGSFKDLKDMVLEIVTHSDEQDLESPLLTDILISLSTSLGYEPWVLQFYLETFPSQAEDIALAHANAVQEVRERKVKVLVNLFLHTMLKDLKKGVPMEKILKSLGMEQHELDEALEAYNHPDVIEALENAEAEGANHASHLNDNNGSPGLLTRKLASDEVRENIDAQEAEHHETYRKRKMRRADILKSTKTFLVRVEDHKTFVHHHARRLTNCDDMTEEECDAETLDDMTDDLLTLSGLVETALNPILEFFHVFDKIEDKLGSVKLVLMTLSIALTACATLLDPYFAGIFTQLKNVVDLVKPKTDTIANKAADFEDEFIERWNSTLNGVTTMMDTFTTVTETAAEVGGFLVGVTQNQCAKSMVDGLLPGMIRRAQTGLGHFVDGAKDIVNVMGNLVSAIGGAAWKTTFTILKAVVSIGEFLAPFFTPLAPISVIVTTPLYFPWVDLKVPKVLGRAKCTNTDDKKFDKVLSSCWETDSPKWKLLVLPPFHMQKKCSNEDLPTFMTGVCKLPGRNMESRSRSETQRVCVNVNERVCARVNEQVCFTVRIKKCTRIAGRRKCVGRNIRKCDRVSVDRCSTVSVRRCDQVTVNIPYLACPSGTQWFVDKCYEGCPGDFTRDPVIRNLCNTPRRDQNVKLASCSSYDEPSNLGPLGNCWAKCPSGYTNLGILCVKAGTFKFTIQDVFEKAEKLLEDLTGKWVERVEDGLTTVLETALGFLTGLIDEVTGADFSFKVPNLSFNVDNLLPLNQINLNVPSLPSTNFDIAGNLLNKVTSKLPSNLISCGTDADCLLSQMNLPSVDEIMEKIENLFTPEDLEAVLDAFMEVVPSVNCKAWDETSIPLGDAFEALTELSCSACNVKVPICADMGTDFLDDSIQNVLNSQVQPIVMGGWGKIKEFLAPWAEARRLLGDDVVRRKLGGYNDVKKWQPILPITVPTSFGWDETAANQRTGKWEYYLMADHGHEGGVQGAGYMSGSYVALNLRVKIEFGFSYIDFYDMMTFDYNPFNDFGMKFGSEFELKFSTTGDINALLDRRRRWVEKIRNIDESDIYLKGDECFELEDQYLYDVDGMAGDGTKLAYHTSLDDVLLQFVENGDFWYTVCKPLEEARDMVWEEYKKYDCEPEDMLKTVDPQNEEERRKAILCVKYWYDTKREVEELIAKYYRLKDEAYTGIAVAKPGFFRSLWGSTKEAVKYTLHPKNWPLDSYYFLNMAVSEIMGDSRGLRPRMWVRMVWSPVDFFEIGPTFQFDFDDDGLQLYGLGVGSFTIDSAKVLRRERQLMQSQAPLKDKDGNEIERGVGTIPIVSLNAGIWCHVDFAPGKGKIRDGFWCPGFAT</sequence>
<reference evidence="2" key="1">
    <citation type="submission" date="2020-06" db="EMBL/GenBank/DDBJ databases">
        <authorList>
            <consortium name="Plant Systems Biology data submission"/>
        </authorList>
    </citation>
    <scope>NUCLEOTIDE SEQUENCE</scope>
    <source>
        <strain evidence="2">D6</strain>
    </source>
</reference>
<dbReference type="Proteomes" id="UP001153069">
    <property type="component" value="Unassembled WGS sequence"/>
</dbReference>
<organism evidence="2 3">
    <name type="scientific">Seminavis robusta</name>
    <dbReference type="NCBI Taxonomy" id="568900"/>
    <lineage>
        <taxon>Eukaryota</taxon>
        <taxon>Sar</taxon>
        <taxon>Stramenopiles</taxon>
        <taxon>Ochrophyta</taxon>
        <taxon>Bacillariophyta</taxon>
        <taxon>Bacillariophyceae</taxon>
        <taxon>Bacillariophycidae</taxon>
        <taxon>Naviculales</taxon>
        <taxon>Naviculaceae</taxon>
        <taxon>Seminavis</taxon>
    </lineage>
</organism>
<keyword evidence="1" id="KW-0732">Signal</keyword>
<keyword evidence="3" id="KW-1185">Reference proteome</keyword>
<feature type="chain" id="PRO_5040289240" evidence="1">
    <location>
        <begin position="25"/>
        <end position="1503"/>
    </location>
</feature>
<evidence type="ECO:0000313" key="2">
    <source>
        <dbReference type="EMBL" id="CAB9523420.1"/>
    </source>
</evidence>
<accession>A0A9N8HSQ4</accession>
<name>A0A9N8HSQ4_9STRA</name>
<protein>
    <submittedName>
        <fullName evidence="2">Uncharacterized protein</fullName>
    </submittedName>
</protein>
<evidence type="ECO:0000256" key="1">
    <source>
        <dbReference type="SAM" id="SignalP"/>
    </source>
</evidence>
<feature type="signal peptide" evidence="1">
    <location>
        <begin position="1"/>
        <end position="24"/>
    </location>
</feature>
<evidence type="ECO:0000313" key="3">
    <source>
        <dbReference type="Proteomes" id="UP001153069"/>
    </source>
</evidence>
<dbReference type="EMBL" id="CAICTM010001412">
    <property type="protein sequence ID" value="CAB9523420.1"/>
    <property type="molecule type" value="Genomic_DNA"/>
</dbReference>